<dbReference type="InterPro" id="IPR002729">
    <property type="entry name" value="CRISPR-assoc_Cas1"/>
</dbReference>
<sequence length="330" mass="38671">MNKIIWIFKSGNLVRSDNTLLLENNEGKKFLPVEGIDEIFLFGEVSLNTKLLNFISEKHIILHTFNYYGYYSGSYYPREFMSSGEMIVRQVEKYTNSIERVKLAKKIETGGTDNMLSVLNYYLLRGKEVEKQIELIKNLRDKFEEQDSPSKLMGIEGKIRDVYFSAFDNITKNDTFKFEMRTRRPPLNEINAMISFGNSIMYTICLSEIYKTHLDPRIGFLHESNFRRFSLNLDIAEIFKPIIVDRLLLSMINEKIVSGKDFENSGGIVYMKEGCKREMINGIDKKLSTTIKLKSLSHEVSYRRLIRMECYKIEKYLLGESDYKPFHTSW</sequence>
<keyword evidence="11" id="KW-1185">Reference proteome</keyword>
<protein>
    <recommendedName>
        <fullName evidence="9">CRISPR-associated endonuclease Cas1</fullName>
        <ecNumber evidence="9">3.1.-.-</ecNumber>
    </recommendedName>
</protein>
<accession>A0A1R4A8U7</accession>
<dbReference type="Pfam" id="PF01867">
    <property type="entry name" value="Cas_Cas1"/>
    <property type="match status" value="1"/>
</dbReference>
<dbReference type="AlphaFoldDB" id="A0A1R4A8U7"/>
<evidence type="ECO:0000313" key="11">
    <source>
        <dbReference type="Proteomes" id="UP000187822"/>
    </source>
</evidence>
<dbReference type="EMBL" id="LT719092">
    <property type="protein sequence ID" value="SJK85392.1"/>
    <property type="molecule type" value="Genomic_DNA"/>
</dbReference>
<dbReference type="PANTHER" id="PTHR43219">
    <property type="entry name" value="CRISPR-ASSOCIATED ENDONUCLEASE CAS1"/>
    <property type="match status" value="1"/>
</dbReference>
<dbReference type="GO" id="GO:0051607">
    <property type="term" value="P:defense response to virus"/>
    <property type="evidence" value="ECO:0007669"/>
    <property type="project" value="UniProtKB-UniRule"/>
</dbReference>
<dbReference type="GO" id="GO:0016787">
    <property type="term" value="F:hydrolase activity"/>
    <property type="evidence" value="ECO:0007669"/>
    <property type="project" value="UniProtKB-KW"/>
</dbReference>
<dbReference type="GO" id="GO:0003677">
    <property type="term" value="F:DNA binding"/>
    <property type="evidence" value="ECO:0007669"/>
    <property type="project" value="UniProtKB-KW"/>
</dbReference>
<feature type="binding site" evidence="9">
    <location>
        <position position="237"/>
    </location>
    <ligand>
        <name>Mn(2+)</name>
        <dbReference type="ChEBI" id="CHEBI:29035"/>
    </ligand>
</feature>
<evidence type="ECO:0000256" key="7">
    <source>
        <dbReference type="ARBA" id="ARBA00023125"/>
    </source>
</evidence>
<dbReference type="NCBIfam" id="TIGR03641">
    <property type="entry name" value="cas1_HMARI"/>
    <property type="match status" value="1"/>
</dbReference>
<evidence type="ECO:0000256" key="1">
    <source>
        <dbReference type="ARBA" id="ARBA00022722"/>
    </source>
</evidence>
<dbReference type="Gene3D" id="3.100.10.20">
    <property type="entry name" value="CRISPR-associated endonuclease Cas1, N-terminal domain"/>
    <property type="match status" value="1"/>
</dbReference>
<dbReference type="GO" id="GO:0004520">
    <property type="term" value="F:DNA endonuclease activity"/>
    <property type="evidence" value="ECO:0007669"/>
    <property type="project" value="InterPro"/>
</dbReference>
<feature type="binding site" evidence="9">
    <location>
        <position position="222"/>
    </location>
    <ligand>
        <name>Mn(2+)</name>
        <dbReference type="ChEBI" id="CHEBI:29035"/>
    </ligand>
</feature>
<evidence type="ECO:0000256" key="6">
    <source>
        <dbReference type="ARBA" id="ARBA00023118"/>
    </source>
</evidence>
<feature type="binding site" evidence="9">
    <location>
        <position position="156"/>
    </location>
    <ligand>
        <name>Mn(2+)</name>
        <dbReference type="ChEBI" id="CHEBI:29035"/>
    </ligand>
</feature>
<dbReference type="GeneID" id="30928187"/>
<keyword evidence="8 9" id="KW-0464">Manganese</keyword>
<dbReference type="RefSeq" id="WP_077076887.1">
    <property type="nucleotide sequence ID" value="NZ_LT719092.1"/>
</dbReference>
<gene>
    <name evidence="9" type="primary">cas1</name>
    <name evidence="10" type="ORF">CPM_1605</name>
</gene>
<comment type="similarity">
    <text evidence="9">Belongs to the CRISPR-associated endonuclease Cas1 family.</text>
</comment>
<dbReference type="HAMAP" id="MF_01470">
    <property type="entry name" value="Cas1"/>
    <property type="match status" value="1"/>
</dbReference>
<evidence type="ECO:0000313" key="10">
    <source>
        <dbReference type="EMBL" id="SJK85392.1"/>
    </source>
</evidence>
<dbReference type="OrthoDB" id="2216at2157"/>
<comment type="subunit">
    <text evidence="9">Homodimer, forms a heterotetramer with a Cas2 homodimer.</text>
</comment>
<dbReference type="InterPro" id="IPR042211">
    <property type="entry name" value="CRISPR-assoc_Cas1_N"/>
</dbReference>
<evidence type="ECO:0000256" key="9">
    <source>
        <dbReference type="HAMAP-Rule" id="MF_01470"/>
    </source>
</evidence>
<comment type="function">
    <text evidence="9">CRISPR (clustered regularly interspaced short palindromic repeat), is an adaptive immune system that provides protection against mobile genetic elements (viruses, transposable elements and conjugative plasmids). CRISPR clusters contain spacers, sequences complementary to antecedent mobile elements, and target invading nucleic acids. CRISPR clusters are transcribed and processed into CRISPR RNA (crRNA). Acts as a dsDNA endonuclease. Involved in the integration of spacer DNA into the CRISPR cassette.</text>
</comment>
<dbReference type="KEGG" id="cdiv:CPM_1605"/>
<dbReference type="STRING" id="1673428.CPM_1605"/>
<keyword evidence="6 9" id="KW-0051">Antiviral defense</keyword>
<evidence type="ECO:0000256" key="3">
    <source>
        <dbReference type="ARBA" id="ARBA00022759"/>
    </source>
</evidence>
<dbReference type="PANTHER" id="PTHR43219:SF1">
    <property type="entry name" value="CRISPR-ASSOCIATED ENDONUCLEASE CAS1"/>
    <property type="match status" value="1"/>
</dbReference>
<keyword evidence="7 9" id="KW-0238">DNA-binding</keyword>
<proteinExistence type="inferred from homology"/>
<name>A0A1R4A8U7_9ARCH</name>
<dbReference type="Proteomes" id="UP000187822">
    <property type="component" value="Chromosome I"/>
</dbReference>
<evidence type="ECO:0000256" key="5">
    <source>
        <dbReference type="ARBA" id="ARBA00022842"/>
    </source>
</evidence>
<dbReference type="InterPro" id="IPR019858">
    <property type="entry name" value="CRISPR-assoc_Cas1_HMARI/TNEAP"/>
</dbReference>
<keyword evidence="4 9" id="KW-0378">Hydrolase</keyword>
<dbReference type="InterPro" id="IPR042206">
    <property type="entry name" value="CRISPR-assoc_Cas1_C"/>
</dbReference>
<evidence type="ECO:0000256" key="8">
    <source>
        <dbReference type="ARBA" id="ARBA00023211"/>
    </source>
</evidence>
<dbReference type="EC" id="3.1.-.-" evidence="9"/>
<keyword evidence="2 9" id="KW-0479">Metal-binding</keyword>
<reference evidence="11" key="1">
    <citation type="submission" date="2016-06" db="EMBL/GenBank/DDBJ databases">
        <authorList>
            <person name="Toshchakov V.S."/>
        </authorList>
    </citation>
    <scope>NUCLEOTIDE SEQUENCE [LARGE SCALE GENOMIC DNA]</scope>
    <source>
        <strain>PM4 (JCM 30641</strain>
        <strain evidence="11">\VKM B-2940)</strain>
    </source>
</reference>
<evidence type="ECO:0000256" key="4">
    <source>
        <dbReference type="ARBA" id="ARBA00022801"/>
    </source>
</evidence>
<dbReference type="Gene3D" id="1.20.120.920">
    <property type="entry name" value="CRISPR-associated endonuclease Cas1, C-terminal domain"/>
    <property type="match status" value="1"/>
</dbReference>
<organism evidence="10 11">
    <name type="scientific">Cuniculiplasma divulgatum</name>
    <dbReference type="NCBI Taxonomy" id="1673428"/>
    <lineage>
        <taxon>Archaea</taxon>
        <taxon>Methanobacteriati</taxon>
        <taxon>Thermoplasmatota</taxon>
        <taxon>Thermoplasmata</taxon>
        <taxon>Thermoplasmatales</taxon>
        <taxon>Cuniculiplasmataceae</taxon>
        <taxon>Cuniculiplasma</taxon>
    </lineage>
</organism>
<comment type="cofactor">
    <cofactor evidence="9">
        <name>Mg(2+)</name>
        <dbReference type="ChEBI" id="CHEBI:18420"/>
    </cofactor>
    <cofactor evidence="9">
        <name>Mn(2+)</name>
        <dbReference type="ChEBI" id="CHEBI:29035"/>
    </cofactor>
</comment>
<dbReference type="GO" id="GO:0043571">
    <property type="term" value="P:maintenance of CRISPR repeat elements"/>
    <property type="evidence" value="ECO:0007669"/>
    <property type="project" value="UniProtKB-UniRule"/>
</dbReference>
<dbReference type="GO" id="GO:0046872">
    <property type="term" value="F:metal ion binding"/>
    <property type="evidence" value="ECO:0007669"/>
    <property type="project" value="UniProtKB-UniRule"/>
</dbReference>
<keyword evidence="3 9" id="KW-0255">Endonuclease</keyword>
<evidence type="ECO:0000256" key="2">
    <source>
        <dbReference type="ARBA" id="ARBA00022723"/>
    </source>
</evidence>
<keyword evidence="1 9" id="KW-0540">Nuclease</keyword>
<keyword evidence="5 9" id="KW-0460">Magnesium</keyword>
<dbReference type="NCBIfam" id="TIGR00287">
    <property type="entry name" value="cas1"/>
    <property type="match status" value="1"/>
</dbReference>